<dbReference type="AlphaFoldDB" id="A0A1W7AAC6"/>
<dbReference type="KEGG" id="mcak:MCCS_03940"/>
<dbReference type="GO" id="GO:0009086">
    <property type="term" value="P:methionine biosynthetic process"/>
    <property type="evidence" value="ECO:0007669"/>
    <property type="project" value="InterPro"/>
</dbReference>
<dbReference type="InterPro" id="IPR002629">
    <property type="entry name" value="Met_Synth_C/arc"/>
</dbReference>
<dbReference type="EMBL" id="CP021059">
    <property type="protein sequence ID" value="ARQ06060.1"/>
    <property type="molecule type" value="Genomic_DNA"/>
</dbReference>
<dbReference type="STRING" id="1855823.MCCS_03940"/>
<evidence type="ECO:0000313" key="2">
    <source>
        <dbReference type="EMBL" id="ARQ06060.1"/>
    </source>
</evidence>
<dbReference type="PANTHER" id="PTHR43844:SF1">
    <property type="entry name" value="METHIONINE SYNTHASE"/>
    <property type="match status" value="1"/>
</dbReference>
<dbReference type="Proteomes" id="UP000194154">
    <property type="component" value="Chromosome"/>
</dbReference>
<protein>
    <recommendedName>
        <fullName evidence="1">Cobalamin-independent methionine synthase MetE C-terminal/archaeal domain-containing protein</fullName>
    </recommendedName>
</protein>
<dbReference type="Pfam" id="PF01717">
    <property type="entry name" value="Meth_synt_2"/>
    <property type="match status" value="1"/>
</dbReference>
<sequence>MTTLNTVQQPAFDHVGSFLRPQPLKEAREQYLNKEITYDALKQVEDQEIKKLIDKLVSLGYETVTDGEFRRSYWHLDFFFGFNGIEQQLLGQGYVFNKYETRSDSVKFIGQISGEHHPFVEHYKFVRDYAPKHVTVKQTIPAPAQFLVELTRPGVKETVNEHYASREAVKDDIVKAYTTVIQDLYDEGLRVLQLDDCSWGIHVSAGTLEKIHGDGNSENLNVEELKEELLDINNRVIHNAPNDLIINTHVCRGNYRSDWASAGPYDKVADQLFAKEDVDAYYLEYDTERAGGFEPLAKVSGEKHVVLGLITSKFPELEGKAEVIARIKEASKYIPLERLSLSTQCGFASTEEGNELTESEQWAKLELVKEIAIEVWGSREEELPA</sequence>
<dbReference type="NCBIfam" id="NF005085">
    <property type="entry name" value="PRK06520.1"/>
    <property type="match status" value="1"/>
</dbReference>
<dbReference type="SUPFAM" id="SSF51726">
    <property type="entry name" value="UROD/MetE-like"/>
    <property type="match status" value="1"/>
</dbReference>
<dbReference type="GO" id="GO:0008270">
    <property type="term" value="F:zinc ion binding"/>
    <property type="evidence" value="ECO:0007669"/>
    <property type="project" value="InterPro"/>
</dbReference>
<dbReference type="OrthoDB" id="6430685at2"/>
<dbReference type="GO" id="GO:0003871">
    <property type="term" value="F:5-methyltetrahydropteroyltriglutamate-homocysteine S-methyltransferase activity"/>
    <property type="evidence" value="ECO:0007669"/>
    <property type="project" value="InterPro"/>
</dbReference>
<organism evidence="2 3">
    <name type="scientific">Macrococcoides canis</name>
    <dbReference type="NCBI Taxonomy" id="1855823"/>
    <lineage>
        <taxon>Bacteria</taxon>
        <taxon>Bacillati</taxon>
        <taxon>Bacillota</taxon>
        <taxon>Bacilli</taxon>
        <taxon>Bacillales</taxon>
        <taxon>Staphylococcaceae</taxon>
        <taxon>Macrococcoides</taxon>
    </lineage>
</organism>
<keyword evidence="3" id="KW-1185">Reference proteome</keyword>
<dbReference type="InterPro" id="IPR038071">
    <property type="entry name" value="UROD/MetE-like_sf"/>
</dbReference>
<dbReference type="PANTHER" id="PTHR43844">
    <property type="entry name" value="METHIONINE SYNTHASE"/>
    <property type="match status" value="1"/>
</dbReference>
<name>A0A1W7AAC6_9STAP</name>
<dbReference type="Gene3D" id="3.20.20.210">
    <property type="match status" value="1"/>
</dbReference>
<accession>A0A1W7AAC6</accession>
<dbReference type="CDD" id="cd03311">
    <property type="entry name" value="CIMS_C_terminal_like"/>
    <property type="match status" value="1"/>
</dbReference>
<evidence type="ECO:0000259" key="1">
    <source>
        <dbReference type="Pfam" id="PF01717"/>
    </source>
</evidence>
<gene>
    <name evidence="2" type="ORF">MCCS_03940</name>
</gene>
<proteinExistence type="predicted"/>
<dbReference type="GeneID" id="35294542"/>
<feature type="domain" description="Cobalamin-independent methionine synthase MetE C-terminal/archaeal" evidence="1">
    <location>
        <begin position="15"/>
        <end position="351"/>
    </location>
</feature>
<evidence type="ECO:0000313" key="3">
    <source>
        <dbReference type="Proteomes" id="UP000194154"/>
    </source>
</evidence>
<dbReference type="RefSeq" id="WP_086041751.1">
    <property type="nucleotide sequence ID" value="NZ_CBCRZA010000003.1"/>
</dbReference>
<reference evidence="2 3" key="1">
    <citation type="journal article" date="2017" name="Int. J. Syst. Evol. Microbiol.">
        <title>Macrococcus canis sp. nov., a skin bacterium associated with infections in dogs.</title>
        <authorList>
            <person name="Gobeli Brawand S."/>
            <person name="Cotting K."/>
            <person name="Gomez-Sanz E."/>
            <person name="Collaud A."/>
            <person name="Thomann A."/>
            <person name="Brodard I."/>
            <person name="Rodriguez-Campos S."/>
            <person name="Strauss C."/>
            <person name="Perreten V."/>
        </authorList>
    </citation>
    <scope>NUCLEOTIDE SEQUENCE [LARGE SCALE GENOMIC DNA]</scope>
    <source>
        <strain evidence="2 3">KM45013</strain>
    </source>
</reference>